<dbReference type="PROSITE" id="PS01035">
    <property type="entry name" value="PTS_EIIB_TYPE_1_CYS"/>
    <property type="match status" value="1"/>
</dbReference>
<dbReference type="PROSITE" id="PS51098">
    <property type="entry name" value="PTS_EIIB_TYPE_1"/>
    <property type="match status" value="1"/>
</dbReference>
<feature type="transmembrane region" description="Helical" evidence="12">
    <location>
        <begin position="305"/>
        <end position="323"/>
    </location>
</feature>
<evidence type="ECO:0000256" key="11">
    <source>
        <dbReference type="PROSITE-ProRule" id="PRU00421"/>
    </source>
</evidence>
<dbReference type="PATRIC" id="fig|1354337.4.peg.1195"/>
<name>A0A198G9R6_9GAMM</name>
<dbReference type="InterPro" id="IPR018113">
    <property type="entry name" value="PTrfase_EIIB_Cys"/>
</dbReference>
<dbReference type="SUPFAM" id="SSF55604">
    <property type="entry name" value="Glucose permease domain IIB"/>
    <property type="match status" value="1"/>
</dbReference>
<evidence type="ECO:0000256" key="6">
    <source>
        <dbReference type="ARBA" id="ARBA00022683"/>
    </source>
</evidence>
<evidence type="ECO:0000256" key="5">
    <source>
        <dbReference type="ARBA" id="ARBA00022679"/>
    </source>
</evidence>
<comment type="caution">
    <text evidence="15">The sequence shown here is derived from an EMBL/GenBank/DDBJ whole genome shotgun (WGS) entry which is preliminary data.</text>
</comment>
<keyword evidence="10 12" id="KW-0472">Membrane</keyword>
<feature type="transmembrane region" description="Helical" evidence="12">
    <location>
        <begin position="277"/>
        <end position="298"/>
    </location>
</feature>
<dbReference type="GO" id="GO:0090563">
    <property type="term" value="F:protein-phosphocysteine-sugar phosphotransferase activity"/>
    <property type="evidence" value="ECO:0007669"/>
    <property type="project" value="TreeGrafter"/>
</dbReference>
<keyword evidence="3" id="KW-1003">Cell membrane</keyword>
<evidence type="ECO:0000256" key="7">
    <source>
        <dbReference type="ARBA" id="ARBA00022692"/>
    </source>
</evidence>
<dbReference type="OrthoDB" id="7571469at2"/>
<feature type="domain" description="PTS EIIB type-1" evidence="13">
    <location>
        <begin position="453"/>
        <end position="535"/>
    </location>
</feature>
<feature type="transmembrane region" description="Helical" evidence="12">
    <location>
        <begin position="129"/>
        <end position="153"/>
    </location>
</feature>
<dbReference type="PROSITE" id="PS51103">
    <property type="entry name" value="PTS_EIIC_TYPE_1"/>
    <property type="match status" value="1"/>
</dbReference>
<dbReference type="PANTHER" id="PTHR30009">
    <property type="entry name" value="CYTOCHROME C-TYPE SYNTHESIS PROTEIN AND PTS TRANSMEMBRANE COMPONENT"/>
    <property type="match status" value="1"/>
</dbReference>
<keyword evidence="4" id="KW-0762">Sugar transport</keyword>
<feature type="transmembrane region" description="Helical" evidence="12">
    <location>
        <begin position="383"/>
        <end position="404"/>
    </location>
</feature>
<dbReference type="RefSeq" id="WP_066748535.1">
    <property type="nucleotide sequence ID" value="NZ_LXEN01000050.1"/>
</dbReference>
<evidence type="ECO:0000259" key="14">
    <source>
        <dbReference type="PROSITE" id="PS51103"/>
    </source>
</evidence>
<dbReference type="InterPro" id="IPR010975">
    <property type="entry name" value="PTS_IIBC_a_glc"/>
</dbReference>
<dbReference type="InterPro" id="IPR036878">
    <property type="entry name" value="Glu_permease_IIB"/>
</dbReference>
<dbReference type="GO" id="GO:0016301">
    <property type="term" value="F:kinase activity"/>
    <property type="evidence" value="ECO:0007669"/>
    <property type="project" value="UniProtKB-KW"/>
</dbReference>
<protein>
    <submittedName>
        <fullName evidence="15">PTS system maltose and glucose-specific IICB component</fullName>
        <ecNumber evidence="15">2.7.1.191</ecNumber>
    </submittedName>
</protein>
<comment type="subcellular location">
    <subcellularLocation>
        <location evidence="1">Cell membrane</location>
        <topology evidence="1">Multi-pass membrane protein</topology>
    </subcellularLocation>
</comment>
<dbReference type="GO" id="GO:0009401">
    <property type="term" value="P:phosphoenolpyruvate-dependent sugar phosphotransferase system"/>
    <property type="evidence" value="ECO:0007669"/>
    <property type="project" value="UniProtKB-KW"/>
</dbReference>
<sequence length="543" mass="59885">MLSQIQRFGGAMFTPVLLFPFAGIVVGIAILLQNPLFVSEDLLQPDSLFGQIVHILEEGGWTVFRNMPLIFAVGLPIGLAKTAHSRACLAVMVSFLTWNYFINAMGVIWGSYFGVDFSSEVGGESGLTMIAGIKTLDTSIIGAIIIAGIVTGIHNRYFDKQLPVFLGIFQGSSYVVLISFFVMLPLAWITLFFWPKVQIGIQSLQVFMVDSGSFGVWIYTFLERILIPTGLHHFIYGPFIFGPAVTEHGIQVDWVQNLQYFSQSTEPLKSLFPEGGFALHGNSKVFGSIGIALALYYTAAPKNRVKIAGLLIPAALTAVFVGITEPLEFTFLFISPLLFAVHAILAATLATTLYYFGVVGNMGGGIIDNFLPMNWIPMFHNHYTMIITQIVIGLIFTCIWFVVFRTLIIKLDLKTPGREDSDDDIKLYSKQDYKNKKSQTSDTATVSKEDAKRALPKGILAGLGGCQNIKSLNNCATRLRIEVIDSEKVETDSYFKSLGAHGVVRKGHALQIIIGLHVSLVRDKIEQLMKEDTQNITLSEAIE</sequence>
<evidence type="ECO:0000256" key="1">
    <source>
        <dbReference type="ARBA" id="ARBA00004651"/>
    </source>
</evidence>
<keyword evidence="2" id="KW-0813">Transport</keyword>
<evidence type="ECO:0000256" key="3">
    <source>
        <dbReference type="ARBA" id="ARBA00022475"/>
    </source>
</evidence>
<keyword evidence="8" id="KW-0418">Kinase</keyword>
<evidence type="ECO:0000256" key="10">
    <source>
        <dbReference type="ARBA" id="ARBA00023136"/>
    </source>
</evidence>
<evidence type="ECO:0000313" key="15">
    <source>
        <dbReference type="EMBL" id="OAT33695.1"/>
    </source>
</evidence>
<dbReference type="NCBIfam" id="TIGR02005">
    <property type="entry name" value="PTS-IIBC-alpha"/>
    <property type="match status" value="1"/>
</dbReference>
<feature type="domain" description="PTS EIIC type-1" evidence="14">
    <location>
        <begin position="1"/>
        <end position="420"/>
    </location>
</feature>
<evidence type="ECO:0000256" key="9">
    <source>
        <dbReference type="ARBA" id="ARBA00022989"/>
    </source>
</evidence>
<feature type="transmembrane region" description="Helical" evidence="12">
    <location>
        <begin position="63"/>
        <end position="80"/>
    </location>
</feature>
<dbReference type="NCBIfam" id="TIGR00826">
    <property type="entry name" value="EIIB_glc"/>
    <property type="match status" value="1"/>
</dbReference>
<proteinExistence type="predicted"/>
<feature type="transmembrane region" description="Helical" evidence="12">
    <location>
        <begin position="174"/>
        <end position="194"/>
    </location>
</feature>
<keyword evidence="9 12" id="KW-1133">Transmembrane helix</keyword>
<dbReference type="GO" id="GO:0005886">
    <property type="term" value="C:plasma membrane"/>
    <property type="evidence" value="ECO:0007669"/>
    <property type="project" value="UniProtKB-SubCell"/>
</dbReference>
<dbReference type="AlphaFoldDB" id="A0A198G9R6"/>
<keyword evidence="16" id="KW-1185">Reference proteome</keyword>
<evidence type="ECO:0000256" key="2">
    <source>
        <dbReference type="ARBA" id="ARBA00022448"/>
    </source>
</evidence>
<keyword evidence="7 12" id="KW-0812">Transmembrane</keyword>
<reference evidence="15 16" key="1">
    <citation type="submission" date="2016-04" db="EMBL/GenBank/DDBJ databases">
        <title>ATOL: Assembling a taxonomically balanced genome-scale reconstruction of the evolutionary history of the Enterobacteriaceae.</title>
        <authorList>
            <person name="Plunkett G.III."/>
            <person name="Neeno-Eckwall E.C."/>
            <person name="Glasner J.D."/>
            <person name="Perna N.T."/>
        </authorList>
    </citation>
    <scope>NUCLEOTIDE SEQUENCE [LARGE SCALE GENOMIC DNA]</scope>
    <source>
        <strain evidence="15 16">ATCC 19692</strain>
    </source>
</reference>
<dbReference type="CDD" id="cd00212">
    <property type="entry name" value="PTS_IIB_glc"/>
    <property type="match status" value="1"/>
</dbReference>
<organism evidence="15 16">
    <name type="scientific">Proteus myxofaciens ATCC 19692</name>
    <dbReference type="NCBI Taxonomy" id="1354337"/>
    <lineage>
        <taxon>Bacteria</taxon>
        <taxon>Pseudomonadati</taxon>
        <taxon>Pseudomonadota</taxon>
        <taxon>Gammaproteobacteria</taxon>
        <taxon>Enterobacterales</taxon>
        <taxon>Morganellaceae</taxon>
        <taxon>Proteus</taxon>
    </lineage>
</organism>
<dbReference type="InterPro" id="IPR003352">
    <property type="entry name" value="PTS_EIIC"/>
</dbReference>
<keyword evidence="6" id="KW-0598">Phosphotransferase system</keyword>
<dbReference type="Pfam" id="PF00367">
    <property type="entry name" value="PTS_EIIB"/>
    <property type="match status" value="1"/>
</dbReference>
<feature type="transmembrane region" description="Helical" evidence="12">
    <location>
        <begin position="87"/>
        <end position="109"/>
    </location>
</feature>
<feature type="active site" description="Phosphocysteine intermediate; for EIIB activity" evidence="11">
    <location>
        <position position="475"/>
    </location>
</feature>
<accession>A0A198G9R6</accession>
<evidence type="ECO:0000259" key="13">
    <source>
        <dbReference type="PROSITE" id="PS51098"/>
    </source>
</evidence>
<evidence type="ECO:0000256" key="8">
    <source>
        <dbReference type="ARBA" id="ARBA00022777"/>
    </source>
</evidence>
<dbReference type="Pfam" id="PF02378">
    <property type="entry name" value="PTS_EIIC"/>
    <property type="match status" value="1"/>
</dbReference>
<evidence type="ECO:0000313" key="16">
    <source>
        <dbReference type="Proteomes" id="UP000094023"/>
    </source>
</evidence>
<dbReference type="GO" id="GO:0008982">
    <property type="term" value="F:protein-N(PI)-phosphohistidine-sugar phosphotransferase activity"/>
    <property type="evidence" value="ECO:0007669"/>
    <property type="project" value="InterPro"/>
</dbReference>
<dbReference type="Proteomes" id="UP000094023">
    <property type="component" value="Unassembled WGS sequence"/>
</dbReference>
<gene>
    <name evidence="15" type="ORF">M983_1175</name>
</gene>
<dbReference type="InterPro" id="IPR013013">
    <property type="entry name" value="PTS_EIIC_1"/>
</dbReference>
<feature type="transmembrane region" description="Helical" evidence="12">
    <location>
        <begin position="12"/>
        <end position="32"/>
    </location>
</feature>
<dbReference type="STRING" id="1354337.M983_1175"/>
<keyword evidence="5 15" id="KW-0808">Transferase</keyword>
<evidence type="ECO:0000256" key="4">
    <source>
        <dbReference type="ARBA" id="ARBA00022597"/>
    </source>
</evidence>
<dbReference type="Gene3D" id="3.30.1360.60">
    <property type="entry name" value="Glucose permease domain IIB"/>
    <property type="match status" value="1"/>
</dbReference>
<dbReference type="EC" id="2.7.1.191" evidence="15"/>
<evidence type="ECO:0000256" key="12">
    <source>
        <dbReference type="SAM" id="Phobius"/>
    </source>
</evidence>
<dbReference type="EMBL" id="LXEN01000050">
    <property type="protein sequence ID" value="OAT33695.1"/>
    <property type="molecule type" value="Genomic_DNA"/>
</dbReference>
<dbReference type="InterPro" id="IPR001996">
    <property type="entry name" value="PTS_IIB_1"/>
</dbReference>
<dbReference type="InterPro" id="IPR050429">
    <property type="entry name" value="PTS_Glucose_EIICBA"/>
</dbReference>
<dbReference type="PANTHER" id="PTHR30009:SF12">
    <property type="entry name" value="PHOSPHOTRANSFERASE IIC COMPONENT GLVC"/>
    <property type="match status" value="1"/>
</dbReference>